<evidence type="ECO:0000313" key="2">
    <source>
        <dbReference type="Proteomes" id="UP000245977"/>
    </source>
</evidence>
<dbReference type="KEGG" id="adv:DJ533_07035"/>
<evidence type="ECO:0000313" key="1">
    <source>
        <dbReference type="EMBL" id="AWL28339.1"/>
    </source>
</evidence>
<accession>A0A2S2FBL2</accession>
<organism evidence="1 2">
    <name type="scientific">Acinetobacter defluvii</name>
    <dbReference type="NCBI Taxonomy" id="1871111"/>
    <lineage>
        <taxon>Bacteria</taxon>
        <taxon>Pseudomonadati</taxon>
        <taxon>Pseudomonadota</taxon>
        <taxon>Gammaproteobacteria</taxon>
        <taxon>Moraxellales</taxon>
        <taxon>Moraxellaceae</taxon>
        <taxon>Acinetobacter</taxon>
    </lineage>
</organism>
<keyword evidence="2" id="KW-1185">Reference proteome</keyword>
<dbReference type="Proteomes" id="UP000245977">
    <property type="component" value="Chromosome"/>
</dbReference>
<protein>
    <submittedName>
        <fullName evidence="1">Uncharacterized protein</fullName>
    </submittedName>
</protein>
<proteinExistence type="predicted"/>
<name>A0A2S2FBL2_9GAMM</name>
<reference evidence="1" key="1">
    <citation type="submission" date="2019-08" db="EMBL/GenBank/DDBJ databases">
        <title>The complete genome of Acinetobacter defluvii strain WCHAD010030.</title>
        <authorList>
            <person name="Hu Y."/>
            <person name="Qin J."/>
            <person name="Feng Y."/>
            <person name="Zong Z."/>
        </authorList>
    </citation>
    <scope>NUCLEOTIDE SEQUENCE</scope>
    <source>
        <strain evidence="1">WCHA30</strain>
    </source>
</reference>
<dbReference type="RefSeq" id="WP_065993564.1">
    <property type="nucleotide sequence ID" value="NZ_CP029397.2"/>
</dbReference>
<sequence>MISASIYTLDYQKYLSIEANPSQHLIHHVFIRSSAHQLVDYIFELDRTNQMELMTEKLDSLINYYQVKCSDLLPFLISYIQKSVINGHWLDFELIRLNQVYYLQHHPEQILTIRTIDHS</sequence>
<dbReference type="AlphaFoldDB" id="A0A2S2FBL2"/>
<dbReference type="STRING" id="1871111.GCA_001704615_02786"/>
<gene>
    <name evidence="1" type="ORF">DJ533_07035</name>
</gene>
<dbReference type="EMBL" id="CP029397">
    <property type="protein sequence ID" value="AWL28339.1"/>
    <property type="molecule type" value="Genomic_DNA"/>
</dbReference>